<dbReference type="AlphaFoldDB" id="A0A318H271"/>
<evidence type="ECO:0000313" key="3">
    <source>
        <dbReference type="Proteomes" id="UP000247811"/>
    </source>
</evidence>
<reference evidence="2 3" key="1">
    <citation type="submission" date="2018-05" db="EMBL/GenBank/DDBJ databases">
        <title>Genomic Encyclopedia of Type Strains, Phase IV (KMG-IV): sequencing the most valuable type-strain genomes for metagenomic binning, comparative biology and taxonomic classification.</title>
        <authorList>
            <person name="Goeker M."/>
        </authorList>
    </citation>
    <scope>NUCLEOTIDE SEQUENCE [LARGE SCALE GENOMIC DNA]</scope>
    <source>
        <strain evidence="2 3">DSM 566</strain>
    </source>
</reference>
<feature type="transmembrane region" description="Helical" evidence="1">
    <location>
        <begin position="20"/>
        <end position="45"/>
    </location>
</feature>
<dbReference type="RefSeq" id="WP_170130642.1">
    <property type="nucleotide sequence ID" value="NZ_QJJS01000004.1"/>
</dbReference>
<name>A0A318H271_9BURK</name>
<dbReference type="EMBL" id="QJJS01000004">
    <property type="protein sequence ID" value="PXW97439.1"/>
    <property type="molecule type" value="Genomic_DNA"/>
</dbReference>
<sequence length="53" mass="5845">MSILPSNHRPQDESAPRSGWKTAGFVALVFVLTWLLAAPALLGLIEWLEAWIA</sequence>
<proteinExistence type="predicted"/>
<keyword evidence="1" id="KW-0472">Membrane</keyword>
<keyword evidence="3" id="KW-1185">Reference proteome</keyword>
<comment type="caution">
    <text evidence="2">The sequence shown here is derived from an EMBL/GenBank/DDBJ whole genome shotgun (WGS) entry which is preliminary data.</text>
</comment>
<evidence type="ECO:0000256" key="1">
    <source>
        <dbReference type="SAM" id="Phobius"/>
    </source>
</evidence>
<keyword evidence="1" id="KW-1133">Transmembrane helix</keyword>
<gene>
    <name evidence="2" type="ORF">C7444_10440</name>
</gene>
<accession>A0A318H271</accession>
<organism evidence="2 3">
    <name type="scientific">Sphaerotilus hippei</name>
    <dbReference type="NCBI Taxonomy" id="744406"/>
    <lineage>
        <taxon>Bacteria</taxon>
        <taxon>Pseudomonadati</taxon>
        <taxon>Pseudomonadota</taxon>
        <taxon>Betaproteobacteria</taxon>
        <taxon>Burkholderiales</taxon>
        <taxon>Sphaerotilaceae</taxon>
        <taxon>Sphaerotilus</taxon>
    </lineage>
</organism>
<dbReference type="Proteomes" id="UP000247811">
    <property type="component" value="Unassembled WGS sequence"/>
</dbReference>
<evidence type="ECO:0000313" key="2">
    <source>
        <dbReference type="EMBL" id="PXW97439.1"/>
    </source>
</evidence>
<keyword evidence="1" id="KW-0812">Transmembrane</keyword>
<protein>
    <submittedName>
        <fullName evidence="2">Uncharacterized protein</fullName>
    </submittedName>
</protein>